<comment type="caution">
    <text evidence="1">The sequence shown here is derived from an EMBL/GenBank/DDBJ whole genome shotgun (WGS) entry which is preliminary data.</text>
</comment>
<protein>
    <submittedName>
        <fullName evidence="1">Uncharacterized protein</fullName>
    </submittedName>
</protein>
<reference evidence="1 2" key="1">
    <citation type="journal article" date="2018" name="Front. Plant Sci.">
        <title>Red Clover (Trifolium pratense) and Zigzag Clover (T. medium) - A Picture of Genomic Similarities and Differences.</title>
        <authorList>
            <person name="Dluhosova J."/>
            <person name="Istvanek J."/>
            <person name="Nedelnik J."/>
            <person name="Repkova J."/>
        </authorList>
    </citation>
    <scope>NUCLEOTIDE SEQUENCE [LARGE SCALE GENOMIC DNA]</scope>
    <source>
        <strain evidence="2">cv. 10/8</strain>
        <tissue evidence="1">Leaf</tissue>
    </source>
</reference>
<organism evidence="1 2">
    <name type="scientific">Trifolium medium</name>
    <dbReference type="NCBI Taxonomy" id="97028"/>
    <lineage>
        <taxon>Eukaryota</taxon>
        <taxon>Viridiplantae</taxon>
        <taxon>Streptophyta</taxon>
        <taxon>Embryophyta</taxon>
        <taxon>Tracheophyta</taxon>
        <taxon>Spermatophyta</taxon>
        <taxon>Magnoliopsida</taxon>
        <taxon>eudicotyledons</taxon>
        <taxon>Gunneridae</taxon>
        <taxon>Pentapetalae</taxon>
        <taxon>rosids</taxon>
        <taxon>fabids</taxon>
        <taxon>Fabales</taxon>
        <taxon>Fabaceae</taxon>
        <taxon>Papilionoideae</taxon>
        <taxon>50 kb inversion clade</taxon>
        <taxon>NPAAA clade</taxon>
        <taxon>Hologalegina</taxon>
        <taxon>IRL clade</taxon>
        <taxon>Trifolieae</taxon>
        <taxon>Trifolium</taxon>
    </lineage>
</organism>
<feature type="non-terminal residue" evidence="1">
    <location>
        <position position="1"/>
    </location>
</feature>
<proteinExistence type="predicted"/>
<evidence type="ECO:0000313" key="1">
    <source>
        <dbReference type="EMBL" id="MCH96878.1"/>
    </source>
</evidence>
<dbReference type="AlphaFoldDB" id="A0A392NCV4"/>
<accession>A0A392NCV4</accession>
<gene>
    <name evidence="1" type="ORF">A2U01_0017869</name>
</gene>
<dbReference type="EMBL" id="LXQA010033512">
    <property type="protein sequence ID" value="MCH96878.1"/>
    <property type="molecule type" value="Genomic_DNA"/>
</dbReference>
<sequence length="130" mass="14655">GLWKLELRSSNLHAVVKPDVVITEVHANEHSATNHNKAIVPLARVDLALDVPINIPMKKNLINDADRMMSRIISHEPQPDCPTSYAYIVNTSFHMTLHNVSDEVIHSDDTTINFVLQQVDNTILKRLSQN</sequence>
<keyword evidence="2" id="KW-1185">Reference proteome</keyword>
<name>A0A392NCV4_9FABA</name>
<evidence type="ECO:0000313" key="2">
    <source>
        <dbReference type="Proteomes" id="UP000265520"/>
    </source>
</evidence>
<dbReference type="Proteomes" id="UP000265520">
    <property type="component" value="Unassembled WGS sequence"/>
</dbReference>